<proteinExistence type="predicted"/>
<reference evidence="1" key="1">
    <citation type="submission" date="2021-12" db="EMBL/GenBank/DDBJ databases">
        <authorList>
            <person name="King R."/>
        </authorList>
    </citation>
    <scope>NUCLEOTIDE SEQUENCE</scope>
</reference>
<dbReference type="EMBL" id="OU963866">
    <property type="protein sequence ID" value="CAH0390235.1"/>
    <property type="molecule type" value="Genomic_DNA"/>
</dbReference>
<gene>
    <name evidence="1" type="ORF">BEMITA_LOCUS8977</name>
</gene>
<evidence type="ECO:0000313" key="1">
    <source>
        <dbReference type="EMBL" id="CAH0390235.1"/>
    </source>
</evidence>
<evidence type="ECO:0000313" key="2">
    <source>
        <dbReference type="Proteomes" id="UP001152759"/>
    </source>
</evidence>
<dbReference type="Proteomes" id="UP001152759">
    <property type="component" value="Chromosome 5"/>
</dbReference>
<sequence length="110" mass="12128">MGVSSEEAKINIYHTLKKNEAKTFGFTPTNRAPAIMGDLKNDVKLLSRAFIVSQNRELNLDAFFEFENTSAPPSLSSNVALRPSAKAQLLKILEESAEQPAFEENADANQ</sequence>
<protein>
    <submittedName>
        <fullName evidence="1">Uncharacterized protein</fullName>
    </submittedName>
</protein>
<organism evidence="1 2">
    <name type="scientific">Bemisia tabaci</name>
    <name type="common">Sweetpotato whitefly</name>
    <name type="synonym">Aleurodes tabaci</name>
    <dbReference type="NCBI Taxonomy" id="7038"/>
    <lineage>
        <taxon>Eukaryota</taxon>
        <taxon>Metazoa</taxon>
        <taxon>Ecdysozoa</taxon>
        <taxon>Arthropoda</taxon>
        <taxon>Hexapoda</taxon>
        <taxon>Insecta</taxon>
        <taxon>Pterygota</taxon>
        <taxon>Neoptera</taxon>
        <taxon>Paraneoptera</taxon>
        <taxon>Hemiptera</taxon>
        <taxon>Sternorrhyncha</taxon>
        <taxon>Aleyrodoidea</taxon>
        <taxon>Aleyrodidae</taxon>
        <taxon>Aleyrodinae</taxon>
        <taxon>Bemisia</taxon>
    </lineage>
</organism>
<accession>A0A9P0AFR5</accession>
<name>A0A9P0AFR5_BEMTA</name>
<dbReference type="AlphaFoldDB" id="A0A9P0AFR5"/>
<keyword evidence="2" id="KW-1185">Reference proteome</keyword>